<dbReference type="GO" id="GO:0005634">
    <property type="term" value="C:nucleus"/>
    <property type="evidence" value="ECO:0007669"/>
    <property type="project" value="UniProtKB-SubCell"/>
</dbReference>
<dbReference type="SUPFAM" id="SSF47113">
    <property type="entry name" value="Histone-fold"/>
    <property type="match status" value="1"/>
</dbReference>
<evidence type="ECO:0000256" key="2">
    <source>
        <dbReference type="ARBA" id="ARBA00004286"/>
    </source>
</evidence>
<keyword evidence="7" id="KW-0544">Nucleosome core</keyword>
<evidence type="ECO:0000313" key="11">
    <source>
        <dbReference type="Proteomes" id="UP000186922"/>
    </source>
</evidence>
<dbReference type="PANTHER" id="PTHR45810">
    <property type="entry name" value="HISTONE H3.2"/>
    <property type="match status" value="1"/>
</dbReference>
<dbReference type="GO" id="GO:0000786">
    <property type="term" value="C:nucleosome"/>
    <property type="evidence" value="ECO:0007669"/>
    <property type="project" value="UniProtKB-KW"/>
</dbReference>
<dbReference type="GO" id="GO:0003677">
    <property type="term" value="F:DNA binding"/>
    <property type="evidence" value="ECO:0007669"/>
    <property type="project" value="UniProtKB-KW"/>
</dbReference>
<dbReference type="STRING" id="947166.A0A1D1VQI3"/>
<dbReference type="Proteomes" id="UP000186922">
    <property type="component" value="Unassembled WGS sequence"/>
</dbReference>
<dbReference type="InterPro" id="IPR000164">
    <property type="entry name" value="Histone_H3/CENP-A"/>
</dbReference>
<dbReference type="InterPro" id="IPR009072">
    <property type="entry name" value="Histone-fold"/>
</dbReference>
<evidence type="ECO:0000256" key="7">
    <source>
        <dbReference type="ARBA" id="ARBA00023269"/>
    </source>
</evidence>
<comment type="caution">
    <text evidence="10">The sequence shown here is derived from an EMBL/GenBank/DDBJ whole genome shotgun (WGS) entry which is preliminary data.</text>
</comment>
<organism evidence="10 11">
    <name type="scientific">Ramazzottius varieornatus</name>
    <name type="common">Water bear</name>
    <name type="synonym">Tardigrade</name>
    <dbReference type="NCBI Taxonomy" id="947166"/>
    <lineage>
        <taxon>Eukaryota</taxon>
        <taxon>Metazoa</taxon>
        <taxon>Ecdysozoa</taxon>
        <taxon>Tardigrada</taxon>
        <taxon>Eutardigrada</taxon>
        <taxon>Parachela</taxon>
        <taxon>Hypsibioidea</taxon>
        <taxon>Ramazzottiidae</taxon>
        <taxon>Ramazzottius</taxon>
    </lineage>
</organism>
<gene>
    <name evidence="10" type="primary">RvY_11615-1</name>
    <name evidence="10" type="synonym">RvY_11615.1</name>
    <name evidence="10" type="ORF">RvY_11615</name>
</gene>
<dbReference type="GO" id="GO:0030527">
    <property type="term" value="F:structural constituent of chromatin"/>
    <property type="evidence" value="ECO:0007669"/>
    <property type="project" value="InterPro"/>
</dbReference>
<dbReference type="OrthoDB" id="420022at2759"/>
<sequence length="237" mass="26683">MPRTKQAGVRNDNRATKSVSRPVRTLSSRELVADNEDEYATNSEGRPTNSAPSSGLPEGSPARDSPSGTGSGQGGSPTSPPARKQVARKMTRMVRQEVSQSRPQPGTPSKRQLPIARKHVDLRSSQLKKEKSKRRSKPGILALKEIRRYQNSVEQLIPKTSFQRLVREITKNVDRTKEYRFQATALQALQEAAEYFLISMFEDVNLAALHGRRVTIMPRDISLVMKIRIDGRFNYKR</sequence>
<protein>
    <recommendedName>
        <fullName evidence="9">Core Histone H2A/H2B/H3 domain-containing protein</fullName>
    </recommendedName>
</protein>
<feature type="compositionally biased region" description="Polar residues" evidence="8">
    <location>
        <begin position="40"/>
        <end position="53"/>
    </location>
</feature>
<dbReference type="InterPro" id="IPR007125">
    <property type="entry name" value="H2A/H2B/H3"/>
</dbReference>
<comment type="similarity">
    <text evidence="3">Belongs to the histone H3 family.</text>
</comment>
<keyword evidence="5" id="KW-0238">DNA-binding</keyword>
<evidence type="ECO:0000313" key="10">
    <source>
        <dbReference type="EMBL" id="GAV00819.1"/>
    </source>
</evidence>
<dbReference type="PANTHER" id="PTHR45810:SF1">
    <property type="entry name" value="HISTONE H3-LIKE CENTROMERIC PROTEIN A"/>
    <property type="match status" value="1"/>
</dbReference>
<evidence type="ECO:0000256" key="6">
    <source>
        <dbReference type="ARBA" id="ARBA00023242"/>
    </source>
</evidence>
<reference evidence="10 11" key="1">
    <citation type="journal article" date="2016" name="Nat. Commun.">
        <title>Extremotolerant tardigrade genome and improved radiotolerance of human cultured cells by tardigrade-unique protein.</title>
        <authorList>
            <person name="Hashimoto T."/>
            <person name="Horikawa D.D."/>
            <person name="Saito Y."/>
            <person name="Kuwahara H."/>
            <person name="Kozuka-Hata H."/>
            <person name="Shin-I T."/>
            <person name="Minakuchi Y."/>
            <person name="Ohishi K."/>
            <person name="Motoyama A."/>
            <person name="Aizu T."/>
            <person name="Enomoto A."/>
            <person name="Kondo K."/>
            <person name="Tanaka S."/>
            <person name="Hara Y."/>
            <person name="Koshikawa S."/>
            <person name="Sagara H."/>
            <person name="Miura T."/>
            <person name="Yokobori S."/>
            <person name="Miyagawa K."/>
            <person name="Suzuki Y."/>
            <person name="Kubo T."/>
            <person name="Oyama M."/>
            <person name="Kohara Y."/>
            <person name="Fujiyama A."/>
            <person name="Arakawa K."/>
            <person name="Katayama T."/>
            <person name="Toyoda A."/>
            <person name="Kunieda T."/>
        </authorList>
    </citation>
    <scope>NUCLEOTIDE SEQUENCE [LARGE SCALE GENOMIC DNA]</scope>
    <source>
        <strain evidence="10 11">YOKOZUNA-1</strain>
    </source>
</reference>
<name>A0A1D1VQI3_RAMVA</name>
<feature type="compositionally biased region" description="Polar residues" evidence="8">
    <location>
        <begin position="97"/>
        <end position="110"/>
    </location>
</feature>
<dbReference type="Gene3D" id="1.10.20.10">
    <property type="entry name" value="Histone, subunit A"/>
    <property type="match status" value="1"/>
</dbReference>
<dbReference type="Pfam" id="PF00125">
    <property type="entry name" value="Histone"/>
    <property type="match status" value="1"/>
</dbReference>
<evidence type="ECO:0000259" key="9">
    <source>
        <dbReference type="Pfam" id="PF00125"/>
    </source>
</evidence>
<dbReference type="FunFam" id="1.10.20.10:FF:000085">
    <property type="entry name" value="Histone H3.2"/>
    <property type="match status" value="1"/>
</dbReference>
<feature type="region of interest" description="Disordered" evidence="8">
    <location>
        <begin position="1"/>
        <end position="118"/>
    </location>
</feature>
<keyword evidence="11" id="KW-1185">Reference proteome</keyword>
<keyword evidence="4" id="KW-0158">Chromosome</keyword>
<evidence type="ECO:0000256" key="5">
    <source>
        <dbReference type="ARBA" id="ARBA00023125"/>
    </source>
</evidence>
<dbReference type="AlphaFoldDB" id="A0A1D1VQI3"/>
<dbReference type="GO" id="GO:0046982">
    <property type="term" value="F:protein heterodimerization activity"/>
    <property type="evidence" value="ECO:0007669"/>
    <property type="project" value="InterPro"/>
</dbReference>
<proteinExistence type="inferred from homology"/>
<accession>A0A1D1VQI3</accession>
<dbReference type="CDD" id="cd22911">
    <property type="entry name" value="HFD_H3"/>
    <property type="match status" value="1"/>
</dbReference>
<evidence type="ECO:0000256" key="4">
    <source>
        <dbReference type="ARBA" id="ARBA00022454"/>
    </source>
</evidence>
<evidence type="ECO:0000256" key="8">
    <source>
        <dbReference type="SAM" id="MobiDB-lite"/>
    </source>
</evidence>
<dbReference type="SMART" id="SM00428">
    <property type="entry name" value="H3"/>
    <property type="match status" value="1"/>
</dbReference>
<keyword evidence="6" id="KW-0539">Nucleus</keyword>
<evidence type="ECO:0000256" key="3">
    <source>
        <dbReference type="ARBA" id="ARBA00010343"/>
    </source>
</evidence>
<comment type="subcellular location">
    <subcellularLocation>
        <location evidence="2">Chromosome</location>
    </subcellularLocation>
    <subcellularLocation>
        <location evidence="1">Nucleus</location>
    </subcellularLocation>
</comment>
<evidence type="ECO:0000256" key="1">
    <source>
        <dbReference type="ARBA" id="ARBA00004123"/>
    </source>
</evidence>
<dbReference type="EMBL" id="BDGG01000006">
    <property type="protein sequence ID" value="GAV00819.1"/>
    <property type="molecule type" value="Genomic_DNA"/>
</dbReference>
<feature type="domain" description="Core Histone H2A/H2B/H3" evidence="9">
    <location>
        <begin position="140"/>
        <end position="227"/>
    </location>
</feature>